<organism evidence="6 7">
    <name type="scientific">Parasphingorhabdus halotolerans</name>
    <dbReference type="NCBI Taxonomy" id="2725558"/>
    <lineage>
        <taxon>Bacteria</taxon>
        <taxon>Pseudomonadati</taxon>
        <taxon>Pseudomonadota</taxon>
        <taxon>Alphaproteobacteria</taxon>
        <taxon>Sphingomonadales</taxon>
        <taxon>Sphingomonadaceae</taxon>
        <taxon>Parasphingorhabdus</taxon>
    </lineage>
</organism>
<reference evidence="6 7" key="1">
    <citation type="submission" date="2020-04" db="EMBL/GenBank/DDBJ databases">
        <title>Genome sequence for Sphingorhabdus sp. strain M1.</title>
        <authorList>
            <person name="Park S.-J."/>
        </authorList>
    </citation>
    <scope>NUCLEOTIDE SEQUENCE [LARGE SCALE GENOMIC DNA]</scope>
    <source>
        <strain evidence="6 7">JK6</strain>
    </source>
</reference>
<feature type="transmembrane region" description="Helical" evidence="4">
    <location>
        <begin position="227"/>
        <end position="248"/>
    </location>
</feature>
<evidence type="ECO:0000313" key="7">
    <source>
        <dbReference type="Proteomes" id="UP000501600"/>
    </source>
</evidence>
<dbReference type="Gene3D" id="1.20.1250.20">
    <property type="entry name" value="MFS general substrate transporter like domains"/>
    <property type="match status" value="1"/>
</dbReference>
<keyword evidence="1 4" id="KW-0812">Transmembrane</keyword>
<name>A0A6H2DNI7_9SPHN</name>
<accession>A0A6H2DNI7</accession>
<dbReference type="PANTHER" id="PTHR42910">
    <property type="entry name" value="TRANSPORTER SCO4007-RELATED"/>
    <property type="match status" value="1"/>
</dbReference>
<feature type="transmembrane region" description="Helical" evidence="4">
    <location>
        <begin position="142"/>
        <end position="160"/>
    </location>
</feature>
<evidence type="ECO:0000256" key="2">
    <source>
        <dbReference type="ARBA" id="ARBA00022989"/>
    </source>
</evidence>
<dbReference type="PROSITE" id="PS50850">
    <property type="entry name" value="MFS"/>
    <property type="match status" value="1"/>
</dbReference>
<feature type="transmembrane region" description="Helical" evidence="4">
    <location>
        <begin position="372"/>
        <end position="397"/>
    </location>
</feature>
<feature type="transmembrane region" description="Helical" evidence="4">
    <location>
        <begin position="85"/>
        <end position="102"/>
    </location>
</feature>
<evidence type="ECO:0000259" key="5">
    <source>
        <dbReference type="PROSITE" id="PS50850"/>
    </source>
</evidence>
<dbReference type="PANTHER" id="PTHR42910:SF1">
    <property type="entry name" value="MAJOR FACILITATOR SUPERFAMILY (MFS) PROFILE DOMAIN-CONTAINING PROTEIN"/>
    <property type="match status" value="1"/>
</dbReference>
<protein>
    <submittedName>
        <fullName evidence="6">MFS transporter</fullName>
    </submittedName>
</protein>
<keyword evidence="7" id="KW-1185">Reference proteome</keyword>
<evidence type="ECO:0000256" key="4">
    <source>
        <dbReference type="SAM" id="Phobius"/>
    </source>
</evidence>
<dbReference type="GO" id="GO:0022857">
    <property type="term" value="F:transmembrane transporter activity"/>
    <property type="evidence" value="ECO:0007669"/>
    <property type="project" value="InterPro"/>
</dbReference>
<feature type="transmembrane region" description="Helical" evidence="4">
    <location>
        <begin position="313"/>
        <end position="335"/>
    </location>
</feature>
<feature type="transmembrane region" description="Helical" evidence="4">
    <location>
        <begin position="289"/>
        <end position="307"/>
    </location>
</feature>
<feature type="transmembrane region" description="Helical" evidence="4">
    <location>
        <begin position="260"/>
        <end position="277"/>
    </location>
</feature>
<proteinExistence type="predicted"/>
<dbReference type="EMBL" id="CP051217">
    <property type="protein sequence ID" value="QJB69553.1"/>
    <property type="molecule type" value="Genomic_DNA"/>
</dbReference>
<gene>
    <name evidence="6" type="ORF">HF685_09900</name>
</gene>
<evidence type="ECO:0000313" key="6">
    <source>
        <dbReference type="EMBL" id="QJB69553.1"/>
    </source>
</evidence>
<dbReference type="CDD" id="cd17324">
    <property type="entry name" value="MFS_NepI_like"/>
    <property type="match status" value="1"/>
</dbReference>
<feature type="transmembrane region" description="Helical" evidence="4">
    <location>
        <begin position="50"/>
        <end position="73"/>
    </location>
</feature>
<dbReference type="InterPro" id="IPR011701">
    <property type="entry name" value="MFS"/>
</dbReference>
<feature type="transmembrane region" description="Helical" evidence="4">
    <location>
        <begin position="20"/>
        <end position="38"/>
    </location>
</feature>
<dbReference type="Proteomes" id="UP000501600">
    <property type="component" value="Chromosome"/>
</dbReference>
<feature type="transmembrane region" description="Helical" evidence="4">
    <location>
        <begin position="108"/>
        <end position="130"/>
    </location>
</feature>
<dbReference type="Pfam" id="PF07690">
    <property type="entry name" value="MFS_1"/>
    <property type="match status" value="1"/>
</dbReference>
<feature type="domain" description="Major facilitator superfamily (MFS) profile" evidence="5">
    <location>
        <begin position="19"/>
        <end position="402"/>
    </location>
</feature>
<dbReference type="InterPro" id="IPR020846">
    <property type="entry name" value="MFS_dom"/>
</dbReference>
<evidence type="ECO:0000256" key="3">
    <source>
        <dbReference type="ARBA" id="ARBA00023136"/>
    </source>
</evidence>
<evidence type="ECO:0000256" key="1">
    <source>
        <dbReference type="ARBA" id="ARBA00022692"/>
    </source>
</evidence>
<dbReference type="InterPro" id="IPR036259">
    <property type="entry name" value="MFS_trans_sf"/>
</dbReference>
<feature type="transmembrane region" description="Helical" evidence="4">
    <location>
        <begin position="347"/>
        <end position="366"/>
    </location>
</feature>
<feature type="transmembrane region" description="Helical" evidence="4">
    <location>
        <begin position="172"/>
        <end position="191"/>
    </location>
</feature>
<keyword evidence="2 4" id="KW-1133">Transmembrane helix</keyword>
<keyword evidence="3 4" id="KW-0472">Membrane</keyword>
<dbReference type="AlphaFoldDB" id="A0A6H2DNI7"/>
<sequence>MSDPDKSENTAPPRISEFKLFLFALASAAVVANGYYIHPLVTPVAEEFGVSGATIGLVPAFNQIALALGILLLLPLGDRINNRKLVTIFVIGQFFAMLTMALSGSFMLFVTASSLLGFFTITPYLLPAYVTQRVRPGRIGHVTGIMTAGVTLGILVSRVGGGLLGHYFGWRSAFWVGVGSMALLVILLPLIMERRQDENPSGVEPPRYGELLRSLWPIMKSLPEVPLGGLMQALSFGLFLALWLAIGLHLPRNGYGVDTVGYLAIIAAINVLASPYAGKFADRIGAERARVYFSFLQLVGVFILPFAGQNLWLLVIAIIFNTLGGASIDVCSRTIMFSRAPEIRTRLMTIYVVIMFIGGGISSWLGTATYEFYGWGGISTMAIIYALSIMGLALWGLGFKKS</sequence>
<dbReference type="RefSeq" id="WP_168819660.1">
    <property type="nucleotide sequence ID" value="NZ_CP051217.1"/>
</dbReference>
<dbReference type="SUPFAM" id="SSF103473">
    <property type="entry name" value="MFS general substrate transporter"/>
    <property type="match status" value="1"/>
</dbReference>
<dbReference type="KEGG" id="phao:HF685_09900"/>